<organism evidence="2 3">
    <name type="scientific">Coptis chinensis</name>
    <dbReference type="NCBI Taxonomy" id="261450"/>
    <lineage>
        <taxon>Eukaryota</taxon>
        <taxon>Viridiplantae</taxon>
        <taxon>Streptophyta</taxon>
        <taxon>Embryophyta</taxon>
        <taxon>Tracheophyta</taxon>
        <taxon>Spermatophyta</taxon>
        <taxon>Magnoliopsida</taxon>
        <taxon>Ranunculales</taxon>
        <taxon>Ranunculaceae</taxon>
        <taxon>Coptidoideae</taxon>
        <taxon>Coptis</taxon>
    </lineage>
</organism>
<gene>
    <name evidence="2" type="ORF">IFM89_002137</name>
</gene>
<dbReference type="OrthoDB" id="1915073at2759"/>
<evidence type="ECO:0000313" key="2">
    <source>
        <dbReference type="EMBL" id="KAF9587408.1"/>
    </source>
</evidence>
<evidence type="ECO:0000313" key="3">
    <source>
        <dbReference type="Proteomes" id="UP000631114"/>
    </source>
</evidence>
<proteinExistence type="predicted"/>
<dbReference type="GO" id="GO:0004097">
    <property type="term" value="F:catechol oxidase activity"/>
    <property type="evidence" value="ECO:0007669"/>
    <property type="project" value="InterPro"/>
</dbReference>
<name>A0A835L9U1_9MAGN</name>
<comment type="caution">
    <text evidence="2">The sequence shown here is derived from an EMBL/GenBank/DDBJ whole genome shotgun (WGS) entry which is preliminary data.</text>
</comment>
<keyword evidence="3" id="KW-1185">Reference proteome</keyword>
<dbReference type="Proteomes" id="UP000631114">
    <property type="component" value="Unassembled WGS sequence"/>
</dbReference>
<dbReference type="AlphaFoldDB" id="A0A835L9U1"/>
<dbReference type="Pfam" id="PF12143">
    <property type="entry name" value="PPO1_KFDV"/>
    <property type="match status" value="1"/>
</dbReference>
<feature type="domain" description="Polyphenol oxidase C-terminal" evidence="1">
    <location>
        <begin position="83"/>
        <end position="204"/>
    </location>
</feature>
<sequence length="209" mass="22531">MYVSRLVTIPSLQQHHSPKTQNVLPTCCMHKQNKLRTNRRTTLTGLGSLIAFTTTQSLMDNGVLANGSNPSPTQALPEFGSEPRSLNETIRVIVPRPKRSESGFSKAETVEVLRVEGVELPIDDSVRFDVYVGKPGQVGSDLGEFAGSLVDLALSRKGNTLRKMGLSLGITRLVENIGAGNCEEVVVSLVPRSGNVSVGGVRIEHIKAE</sequence>
<evidence type="ECO:0000259" key="1">
    <source>
        <dbReference type="Pfam" id="PF12143"/>
    </source>
</evidence>
<dbReference type="PANTHER" id="PTHR36608">
    <property type="entry name" value="POLYPHENOL OXIDASE C, CHLOROPLASTIC-LIKE"/>
    <property type="match status" value="1"/>
</dbReference>
<reference evidence="2 3" key="1">
    <citation type="submission" date="2020-10" db="EMBL/GenBank/DDBJ databases">
        <title>The Coptis chinensis genome and diversification of protoberbering-type alkaloids.</title>
        <authorList>
            <person name="Wang B."/>
            <person name="Shu S."/>
            <person name="Song C."/>
            <person name="Liu Y."/>
        </authorList>
    </citation>
    <scope>NUCLEOTIDE SEQUENCE [LARGE SCALE GENOMIC DNA]</scope>
    <source>
        <strain evidence="2">HL-2020</strain>
        <tissue evidence="2">Leaf</tissue>
    </source>
</reference>
<dbReference type="EMBL" id="JADFTS010000009">
    <property type="protein sequence ID" value="KAF9587408.1"/>
    <property type="molecule type" value="Genomic_DNA"/>
</dbReference>
<protein>
    <recommendedName>
        <fullName evidence="1">Polyphenol oxidase C-terminal domain-containing protein</fullName>
    </recommendedName>
</protein>
<dbReference type="InterPro" id="IPR022740">
    <property type="entry name" value="Polyphenol_oxidase_C"/>
</dbReference>
<accession>A0A835L9U1</accession>
<dbReference type="PANTHER" id="PTHR36608:SF1">
    <property type="entry name" value="POLYPHENOL OXIDASE C, CHLOROPLASTIC-LIKE"/>
    <property type="match status" value="1"/>
</dbReference>